<feature type="signal peptide" evidence="1">
    <location>
        <begin position="1"/>
        <end position="17"/>
    </location>
</feature>
<reference evidence="3" key="1">
    <citation type="submission" date="2024-06" db="EMBL/GenBank/DDBJ databases">
        <title>Multi-omics analyses provide insights into the biosynthesis of the anticancer antibiotic pleurotin in Hohenbuehelia grisea.</title>
        <authorList>
            <person name="Weaver J.A."/>
            <person name="Alberti F."/>
        </authorList>
    </citation>
    <scope>NUCLEOTIDE SEQUENCE [LARGE SCALE GENOMIC DNA]</scope>
    <source>
        <strain evidence="3">T-177</strain>
    </source>
</reference>
<protein>
    <submittedName>
        <fullName evidence="2">Uncharacterized protein</fullName>
    </submittedName>
</protein>
<accession>A0ABR3J9V0</accession>
<evidence type="ECO:0000313" key="3">
    <source>
        <dbReference type="Proteomes" id="UP001556367"/>
    </source>
</evidence>
<evidence type="ECO:0000313" key="2">
    <source>
        <dbReference type="EMBL" id="KAL0952460.1"/>
    </source>
</evidence>
<gene>
    <name evidence="2" type="ORF">HGRIS_006728</name>
</gene>
<comment type="caution">
    <text evidence="2">The sequence shown here is derived from an EMBL/GenBank/DDBJ whole genome shotgun (WGS) entry which is preliminary data.</text>
</comment>
<keyword evidence="3" id="KW-1185">Reference proteome</keyword>
<keyword evidence="1" id="KW-0732">Signal</keyword>
<sequence length="113" mass="12095">MLASFSFVLALIASASAAAITAREPVVLEKRRELTIVMCKDLNLQPGGTDGGNWNDQVTSAAILAETNDRPFTCTLFADLSCSGRSLQITSANFDLRQNGFDDTATSVLCQFS</sequence>
<evidence type="ECO:0000256" key="1">
    <source>
        <dbReference type="SAM" id="SignalP"/>
    </source>
</evidence>
<feature type="chain" id="PRO_5046302727" evidence="1">
    <location>
        <begin position="18"/>
        <end position="113"/>
    </location>
</feature>
<dbReference type="EMBL" id="JASNQZ010000010">
    <property type="protein sequence ID" value="KAL0952460.1"/>
    <property type="molecule type" value="Genomic_DNA"/>
</dbReference>
<dbReference type="Proteomes" id="UP001556367">
    <property type="component" value="Unassembled WGS sequence"/>
</dbReference>
<dbReference type="Gene3D" id="2.60.20.10">
    <property type="entry name" value="Crystallins"/>
    <property type="match status" value="1"/>
</dbReference>
<proteinExistence type="predicted"/>
<name>A0ABR3J9V0_9AGAR</name>
<organism evidence="2 3">
    <name type="scientific">Hohenbuehelia grisea</name>
    <dbReference type="NCBI Taxonomy" id="104357"/>
    <lineage>
        <taxon>Eukaryota</taxon>
        <taxon>Fungi</taxon>
        <taxon>Dikarya</taxon>
        <taxon>Basidiomycota</taxon>
        <taxon>Agaricomycotina</taxon>
        <taxon>Agaricomycetes</taxon>
        <taxon>Agaricomycetidae</taxon>
        <taxon>Agaricales</taxon>
        <taxon>Pleurotineae</taxon>
        <taxon>Pleurotaceae</taxon>
        <taxon>Hohenbuehelia</taxon>
    </lineage>
</organism>